<accession>A0AAD5UC05</accession>
<evidence type="ECO:0000313" key="2">
    <source>
        <dbReference type="EMBL" id="KAJ3253722.1"/>
    </source>
</evidence>
<dbReference type="Proteomes" id="UP001210925">
    <property type="component" value="Unassembled WGS sequence"/>
</dbReference>
<feature type="coiled-coil region" evidence="1">
    <location>
        <begin position="106"/>
        <end position="133"/>
    </location>
</feature>
<dbReference type="EMBL" id="JADGKB010000102">
    <property type="protein sequence ID" value="KAJ3253722.1"/>
    <property type="molecule type" value="Genomic_DNA"/>
</dbReference>
<name>A0AAD5UC05_9FUNG</name>
<organism evidence="2 3">
    <name type="scientific">Boothiomyces macroporosus</name>
    <dbReference type="NCBI Taxonomy" id="261099"/>
    <lineage>
        <taxon>Eukaryota</taxon>
        <taxon>Fungi</taxon>
        <taxon>Fungi incertae sedis</taxon>
        <taxon>Chytridiomycota</taxon>
        <taxon>Chytridiomycota incertae sedis</taxon>
        <taxon>Chytridiomycetes</taxon>
        <taxon>Rhizophydiales</taxon>
        <taxon>Terramycetaceae</taxon>
        <taxon>Boothiomyces</taxon>
    </lineage>
</organism>
<keyword evidence="3" id="KW-1185">Reference proteome</keyword>
<evidence type="ECO:0000256" key="1">
    <source>
        <dbReference type="SAM" id="Coils"/>
    </source>
</evidence>
<comment type="caution">
    <text evidence="2">The sequence shown here is derived from an EMBL/GenBank/DDBJ whole genome shotgun (WGS) entry which is preliminary data.</text>
</comment>
<proteinExistence type="predicted"/>
<reference evidence="2" key="1">
    <citation type="submission" date="2020-05" db="EMBL/GenBank/DDBJ databases">
        <title>Phylogenomic resolution of chytrid fungi.</title>
        <authorList>
            <person name="Stajich J.E."/>
            <person name="Amses K."/>
            <person name="Simmons R."/>
            <person name="Seto K."/>
            <person name="Myers J."/>
            <person name="Bonds A."/>
            <person name="Quandt C.A."/>
            <person name="Barry K."/>
            <person name="Liu P."/>
            <person name="Grigoriev I."/>
            <person name="Longcore J.E."/>
            <person name="James T.Y."/>
        </authorList>
    </citation>
    <scope>NUCLEOTIDE SEQUENCE</scope>
    <source>
        <strain evidence="2">PLAUS21</strain>
    </source>
</reference>
<protein>
    <submittedName>
        <fullName evidence="2">Uncharacterized protein</fullName>
    </submittedName>
</protein>
<dbReference type="AlphaFoldDB" id="A0AAD5UC05"/>
<sequence>MNQLETKVASQKSLLEYLEQEHKKELGSLNKSIVEYEEIISRLISSNSVSLETLEEFAIDSEGNSLQSTSQKSLKSSSDRIDSAVDLSLNEIKLEAEYYPDEMYSTTEEDDNLDQLQNLYESLSQKRFQLIEMANAYTIQMQTILDYFEQADLAHHLPAVDFDVELL</sequence>
<evidence type="ECO:0000313" key="3">
    <source>
        <dbReference type="Proteomes" id="UP001210925"/>
    </source>
</evidence>
<keyword evidence="1" id="KW-0175">Coiled coil</keyword>
<gene>
    <name evidence="2" type="ORF">HK103_000380</name>
</gene>